<evidence type="ECO:0000313" key="3">
    <source>
        <dbReference type="Proteomes" id="UP000507470"/>
    </source>
</evidence>
<keyword evidence="1" id="KW-0472">Membrane</keyword>
<name>A0A6J8CDY7_MYTCO</name>
<keyword evidence="3" id="KW-1185">Reference proteome</keyword>
<proteinExistence type="predicted"/>
<accession>A0A6J8CDY7</accession>
<evidence type="ECO:0000313" key="2">
    <source>
        <dbReference type="EMBL" id="CAC5393841.1"/>
    </source>
</evidence>
<dbReference type="Proteomes" id="UP000507470">
    <property type="component" value="Unassembled WGS sequence"/>
</dbReference>
<dbReference type="AlphaFoldDB" id="A0A6J8CDY7"/>
<keyword evidence="1" id="KW-1133">Transmembrane helix</keyword>
<keyword evidence="1" id="KW-0812">Transmembrane</keyword>
<organism evidence="2 3">
    <name type="scientific">Mytilus coruscus</name>
    <name type="common">Sea mussel</name>
    <dbReference type="NCBI Taxonomy" id="42192"/>
    <lineage>
        <taxon>Eukaryota</taxon>
        <taxon>Metazoa</taxon>
        <taxon>Spiralia</taxon>
        <taxon>Lophotrochozoa</taxon>
        <taxon>Mollusca</taxon>
        <taxon>Bivalvia</taxon>
        <taxon>Autobranchia</taxon>
        <taxon>Pteriomorphia</taxon>
        <taxon>Mytilida</taxon>
        <taxon>Mytiloidea</taxon>
        <taxon>Mytilidae</taxon>
        <taxon>Mytilinae</taxon>
        <taxon>Mytilus</taxon>
    </lineage>
</organism>
<sequence length="253" mass="28828">MSKPVAQLQLLAMIQVSHTEQQMTMKDDNFALYYVLKITRMIVGVTMSIIVVMVILVVILVLIFKKIHIRNLNLNYYTIGNIPEVHYHDIDISNGDYDLPNYASDNKDKTKDDKVTYVGAISGVCNLLNEKDNRKIRTKIPNKHAWKLDGVKMEVFTLTTNLTIDQCEIDTINNQMSSDYLTVTATTDTNTLNKHLDNAGYLQVDNVEKKESTKANSQCQITHGVDTDPTYDYPKNIIPRENQSSYDQCSIQK</sequence>
<feature type="transmembrane region" description="Helical" evidence="1">
    <location>
        <begin position="43"/>
        <end position="64"/>
    </location>
</feature>
<reference evidence="2 3" key="1">
    <citation type="submission" date="2020-06" db="EMBL/GenBank/DDBJ databases">
        <authorList>
            <person name="Li R."/>
            <person name="Bekaert M."/>
        </authorList>
    </citation>
    <scope>NUCLEOTIDE SEQUENCE [LARGE SCALE GENOMIC DNA]</scope>
    <source>
        <strain evidence="3">wild</strain>
    </source>
</reference>
<dbReference type="EMBL" id="CACVKT020005222">
    <property type="protein sequence ID" value="CAC5393841.1"/>
    <property type="molecule type" value="Genomic_DNA"/>
</dbReference>
<gene>
    <name evidence="2" type="ORF">MCOR_28657</name>
</gene>
<evidence type="ECO:0000256" key="1">
    <source>
        <dbReference type="SAM" id="Phobius"/>
    </source>
</evidence>
<protein>
    <submittedName>
        <fullName evidence="2">Uncharacterized protein</fullName>
    </submittedName>
</protein>
<dbReference type="OrthoDB" id="10403813at2759"/>